<keyword evidence="2" id="KW-0812">Transmembrane</keyword>
<dbReference type="EMBL" id="ML170217">
    <property type="protein sequence ID" value="TDL17763.1"/>
    <property type="molecule type" value="Genomic_DNA"/>
</dbReference>
<keyword evidence="4" id="KW-1185">Reference proteome</keyword>
<dbReference type="Proteomes" id="UP000294933">
    <property type="component" value="Unassembled WGS sequence"/>
</dbReference>
<keyword evidence="2" id="KW-1133">Transmembrane helix</keyword>
<reference evidence="3 4" key="1">
    <citation type="submission" date="2018-06" db="EMBL/GenBank/DDBJ databases">
        <title>A transcriptomic atlas of mushroom development highlights an independent origin of complex multicellularity.</title>
        <authorList>
            <consortium name="DOE Joint Genome Institute"/>
            <person name="Krizsan K."/>
            <person name="Almasi E."/>
            <person name="Merenyi Z."/>
            <person name="Sahu N."/>
            <person name="Viragh M."/>
            <person name="Koszo T."/>
            <person name="Mondo S."/>
            <person name="Kiss B."/>
            <person name="Balint B."/>
            <person name="Kues U."/>
            <person name="Barry K."/>
            <person name="Hegedus J.C."/>
            <person name="Henrissat B."/>
            <person name="Johnson J."/>
            <person name="Lipzen A."/>
            <person name="Ohm R."/>
            <person name="Nagy I."/>
            <person name="Pangilinan J."/>
            <person name="Yan J."/>
            <person name="Xiong Y."/>
            <person name="Grigoriev I.V."/>
            <person name="Hibbett D.S."/>
            <person name="Nagy L.G."/>
        </authorList>
    </citation>
    <scope>NUCLEOTIDE SEQUENCE [LARGE SCALE GENOMIC DNA]</scope>
    <source>
        <strain evidence="3 4">SZMC22713</strain>
    </source>
</reference>
<gene>
    <name evidence="3" type="ORF">BD410DRAFT_794068</name>
</gene>
<feature type="region of interest" description="Disordered" evidence="1">
    <location>
        <begin position="212"/>
        <end position="237"/>
    </location>
</feature>
<organism evidence="3 4">
    <name type="scientific">Rickenella mellea</name>
    <dbReference type="NCBI Taxonomy" id="50990"/>
    <lineage>
        <taxon>Eukaryota</taxon>
        <taxon>Fungi</taxon>
        <taxon>Dikarya</taxon>
        <taxon>Basidiomycota</taxon>
        <taxon>Agaricomycotina</taxon>
        <taxon>Agaricomycetes</taxon>
        <taxon>Hymenochaetales</taxon>
        <taxon>Rickenellaceae</taxon>
        <taxon>Rickenella</taxon>
    </lineage>
</organism>
<evidence type="ECO:0000313" key="3">
    <source>
        <dbReference type="EMBL" id="TDL17763.1"/>
    </source>
</evidence>
<feature type="transmembrane region" description="Helical" evidence="2">
    <location>
        <begin position="37"/>
        <end position="54"/>
    </location>
</feature>
<sequence>MPAPKWVQASAQPQFQPHEQCKPFFQVDAVHVCKSDVVWIVVLVLVLVFLLYGLERIVKGVKRLHEALSGEGTWRERLARVSPLRKSPSATVVVHEKGASKQCGARATAPASPEDELYTDPFLLVQPSLNNSLLSDRHSTPSPPPAYISPRFYDHTLKLPPFEVPFDARRFSASDLPNSSTTCSGFGFGMGVGMNRSGSGYSLFGEPHLSSTPRLGSLDPVYDDERDDVEKARGLSRSAPSEMSGFAWLREDDVLAKPLVSQSRTRGCGLLA</sequence>
<evidence type="ECO:0000256" key="1">
    <source>
        <dbReference type="SAM" id="MobiDB-lite"/>
    </source>
</evidence>
<proteinExistence type="predicted"/>
<dbReference type="VEuPathDB" id="FungiDB:BD410DRAFT_794068"/>
<keyword evidence="2" id="KW-0472">Membrane</keyword>
<dbReference type="AlphaFoldDB" id="A0A4Y7PQP2"/>
<evidence type="ECO:0000256" key="2">
    <source>
        <dbReference type="SAM" id="Phobius"/>
    </source>
</evidence>
<evidence type="ECO:0000313" key="4">
    <source>
        <dbReference type="Proteomes" id="UP000294933"/>
    </source>
</evidence>
<protein>
    <submittedName>
        <fullName evidence="3">Uncharacterized protein</fullName>
    </submittedName>
</protein>
<accession>A0A4Y7PQP2</accession>
<name>A0A4Y7PQP2_9AGAM</name>